<dbReference type="EMBL" id="UPPP01000054">
    <property type="protein sequence ID" value="VBB05247.1"/>
    <property type="molecule type" value="Genomic_DNA"/>
</dbReference>
<protein>
    <submittedName>
        <fullName evidence="1">Uncharacterized protein</fullName>
    </submittedName>
</protein>
<gene>
    <name evidence="1" type="ORF">LUCI_0454</name>
</gene>
<evidence type="ECO:0000313" key="2">
    <source>
        <dbReference type="Proteomes" id="UP000277811"/>
    </source>
</evidence>
<accession>A0A498R343</accession>
<evidence type="ECO:0000313" key="1">
    <source>
        <dbReference type="EMBL" id="VBB05247.1"/>
    </source>
</evidence>
<organism evidence="1 2">
    <name type="scientific">Lucifera butyrica</name>
    <dbReference type="NCBI Taxonomy" id="1351585"/>
    <lineage>
        <taxon>Bacteria</taxon>
        <taxon>Bacillati</taxon>
        <taxon>Bacillota</taxon>
        <taxon>Negativicutes</taxon>
        <taxon>Veillonellales</taxon>
        <taxon>Veillonellaceae</taxon>
        <taxon>Lucifera</taxon>
    </lineage>
</organism>
<proteinExistence type="predicted"/>
<dbReference type="RefSeq" id="WP_122626245.1">
    <property type="nucleotide sequence ID" value="NZ_UPPP01000054.1"/>
</dbReference>
<name>A0A498R343_9FIRM</name>
<reference evidence="1 2" key="1">
    <citation type="submission" date="2018-06" db="EMBL/GenBank/DDBJ databases">
        <authorList>
            <person name="Strepis N."/>
        </authorList>
    </citation>
    <scope>NUCLEOTIDE SEQUENCE [LARGE SCALE GENOMIC DNA]</scope>
    <source>
        <strain evidence="1">LUCI</strain>
    </source>
</reference>
<dbReference type="AlphaFoldDB" id="A0A498R343"/>
<keyword evidence="2" id="KW-1185">Reference proteome</keyword>
<dbReference type="Proteomes" id="UP000277811">
    <property type="component" value="Unassembled WGS sequence"/>
</dbReference>
<sequence length="97" mass="11005">MNEKILKAIEEINKQNEERCEAIYAPQNLVEAQKKLDQAAAYAVIGLDGLFKDGLIIAEDKGNAFVELQERIYHALMLYSPDEAEKIAQKIREALKK</sequence>